<evidence type="ECO:0000313" key="5">
    <source>
        <dbReference type="Proteomes" id="UP000256328"/>
    </source>
</evidence>
<organism evidence="4 5">
    <name type="scientific">Coleophoma crateriformis</name>
    <dbReference type="NCBI Taxonomy" id="565419"/>
    <lineage>
        <taxon>Eukaryota</taxon>
        <taxon>Fungi</taxon>
        <taxon>Dikarya</taxon>
        <taxon>Ascomycota</taxon>
        <taxon>Pezizomycotina</taxon>
        <taxon>Leotiomycetes</taxon>
        <taxon>Helotiales</taxon>
        <taxon>Dermateaceae</taxon>
        <taxon>Coleophoma</taxon>
    </lineage>
</organism>
<dbReference type="AlphaFoldDB" id="A0A3D8RJH9"/>
<gene>
    <name evidence="4" type="ORF">BP5796_07486</name>
</gene>
<feature type="domain" description="Zn(2)-C6 fungal-type" evidence="3">
    <location>
        <begin position="112"/>
        <end position="146"/>
    </location>
</feature>
<dbReference type="SUPFAM" id="SSF57701">
    <property type="entry name" value="Zn2/Cys6 DNA-binding domain"/>
    <property type="match status" value="1"/>
</dbReference>
<evidence type="ECO:0000313" key="4">
    <source>
        <dbReference type="EMBL" id="RDW74044.1"/>
    </source>
</evidence>
<dbReference type="PROSITE" id="PS00463">
    <property type="entry name" value="ZN2_CY6_FUNGAL_1"/>
    <property type="match status" value="1"/>
</dbReference>
<keyword evidence="5" id="KW-1185">Reference proteome</keyword>
<reference evidence="4 5" key="1">
    <citation type="journal article" date="2018" name="IMA Fungus">
        <title>IMA Genome-F 9: Draft genome sequence of Annulohypoxylon stygium, Aspergillus mulundensis, Berkeleyomyces basicola (syn. Thielaviopsis basicola), Ceratocystis smalleyi, two Cercospora beticola strains, Coleophoma cylindrospora, Fusarium fracticaudum, Phialophora cf. hyalina, and Morchella septimelata.</title>
        <authorList>
            <person name="Wingfield B.D."/>
            <person name="Bills G.F."/>
            <person name="Dong Y."/>
            <person name="Huang W."/>
            <person name="Nel W.J."/>
            <person name="Swalarsk-Parry B.S."/>
            <person name="Vaghefi N."/>
            <person name="Wilken P.M."/>
            <person name="An Z."/>
            <person name="de Beer Z.W."/>
            <person name="De Vos L."/>
            <person name="Chen L."/>
            <person name="Duong T.A."/>
            <person name="Gao Y."/>
            <person name="Hammerbacher A."/>
            <person name="Kikkert J.R."/>
            <person name="Li Y."/>
            <person name="Li H."/>
            <person name="Li K."/>
            <person name="Li Q."/>
            <person name="Liu X."/>
            <person name="Ma X."/>
            <person name="Naidoo K."/>
            <person name="Pethybridge S.J."/>
            <person name="Sun J."/>
            <person name="Steenkamp E.T."/>
            <person name="van der Nest M.A."/>
            <person name="van Wyk S."/>
            <person name="Wingfield M.J."/>
            <person name="Xiong C."/>
            <person name="Yue Q."/>
            <person name="Zhang X."/>
        </authorList>
    </citation>
    <scope>NUCLEOTIDE SEQUENCE [LARGE SCALE GENOMIC DNA]</scope>
    <source>
        <strain evidence="4 5">BP5796</strain>
    </source>
</reference>
<feature type="compositionally biased region" description="Low complexity" evidence="2">
    <location>
        <begin position="172"/>
        <end position="181"/>
    </location>
</feature>
<dbReference type="Proteomes" id="UP000256328">
    <property type="component" value="Unassembled WGS sequence"/>
</dbReference>
<feature type="region of interest" description="Disordered" evidence="2">
    <location>
        <begin position="393"/>
        <end position="428"/>
    </location>
</feature>
<feature type="compositionally biased region" description="Pro residues" evidence="2">
    <location>
        <begin position="418"/>
        <end position="428"/>
    </location>
</feature>
<feature type="compositionally biased region" description="Polar residues" evidence="2">
    <location>
        <begin position="187"/>
        <end position="197"/>
    </location>
</feature>
<dbReference type="EMBL" id="PDLN01000010">
    <property type="protein sequence ID" value="RDW74044.1"/>
    <property type="molecule type" value="Genomic_DNA"/>
</dbReference>
<keyword evidence="1" id="KW-0539">Nucleus</keyword>
<dbReference type="CDD" id="cd00067">
    <property type="entry name" value="GAL4"/>
    <property type="match status" value="1"/>
</dbReference>
<dbReference type="OrthoDB" id="4150019at2759"/>
<dbReference type="GO" id="GO:0000981">
    <property type="term" value="F:DNA-binding transcription factor activity, RNA polymerase II-specific"/>
    <property type="evidence" value="ECO:0007669"/>
    <property type="project" value="InterPro"/>
</dbReference>
<feature type="compositionally biased region" description="Polar residues" evidence="2">
    <location>
        <begin position="304"/>
        <end position="313"/>
    </location>
</feature>
<proteinExistence type="predicted"/>
<comment type="caution">
    <text evidence="4">The sequence shown here is derived from an EMBL/GenBank/DDBJ whole genome shotgun (WGS) entry which is preliminary data.</text>
</comment>
<dbReference type="InterPro" id="IPR036864">
    <property type="entry name" value="Zn2-C6_fun-type_DNA-bd_sf"/>
</dbReference>
<dbReference type="PROSITE" id="PS50048">
    <property type="entry name" value="ZN2_CY6_FUNGAL_2"/>
    <property type="match status" value="1"/>
</dbReference>
<evidence type="ECO:0000256" key="1">
    <source>
        <dbReference type="ARBA" id="ARBA00023242"/>
    </source>
</evidence>
<dbReference type="SMART" id="SM00066">
    <property type="entry name" value="GAL4"/>
    <property type="match status" value="1"/>
</dbReference>
<feature type="region of interest" description="Disordered" evidence="2">
    <location>
        <begin position="156"/>
        <end position="313"/>
    </location>
</feature>
<dbReference type="GO" id="GO:0008270">
    <property type="term" value="F:zinc ion binding"/>
    <property type="evidence" value="ECO:0007669"/>
    <property type="project" value="InterPro"/>
</dbReference>
<feature type="compositionally biased region" description="Polar residues" evidence="2">
    <location>
        <begin position="223"/>
        <end position="255"/>
    </location>
</feature>
<protein>
    <recommendedName>
        <fullName evidence="3">Zn(2)-C6 fungal-type domain-containing protein</fullName>
    </recommendedName>
</protein>
<dbReference type="InterPro" id="IPR001138">
    <property type="entry name" value="Zn2Cys6_DnaBD"/>
</dbReference>
<evidence type="ECO:0000256" key="2">
    <source>
        <dbReference type="SAM" id="MobiDB-lite"/>
    </source>
</evidence>
<feature type="region of interest" description="Disordered" evidence="2">
    <location>
        <begin position="1"/>
        <end position="43"/>
    </location>
</feature>
<accession>A0A3D8RJH9</accession>
<dbReference type="Gene3D" id="4.10.240.10">
    <property type="entry name" value="Zn(2)-C6 fungal-type DNA-binding domain"/>
    <property type="match status" value="1"/>
</dbReference>
<name>A0A3D8RJH9_9HELO</name>
<dbReference type="Pfam" id="PF00172">
    <property type="entry name" value="Zn_clus"/>
    <property type="match status" value="1"/>
</dbReference>
<sequence length="428" mass="46729">MWNIGDAPHHYSSPRSEVFPSNMAYQYPPPSSGLDPSPGILHSYQGYPPIPSPVGPSLSPTTSKHRANPLTAKSAKIKRSMSTPNVRGQAAADALSAEKRRNKLGYHRTSVACGHCRRRKIRCIPHQDSTQNRCSNCIRLKKECIYYPVDQQPSIETARRGSKAQSGTGQAPSDTSSPSSSVHQPELHSNLSYTNLTMPPIHDHGADGKRHRTASFSPEVKGISQSRPFDYGQASTGWIPSDATSTATKGQTDMPQNYWRPQPQESPVTPGFAPYPSNLQIPPPQAWAGNHPEQSPREDLGWSSVPQRSTSYSNLEGLNSQQPYVPYSQAPTHNVGDNYTTKPRLMQTNMYPPPLSSSSGSFSAAEAVPQHSAGPVPPSHYQGWQQQNQYAYQQPGPTQFGEVNATGPHYGYGEPAPSMYPAPPSHGR</sequence>
<evidence type="ECO:0000259" key="3">
    <source>
        <dbReference type="PROSITE" id="PS50048"/>
    </source>
</evidence>